<dbReference type="Pfam" id="PF13439">
    <property type="entry name" value="Glyco_transf_4"/>
    <property type="match status" value="1"/>
</dbReference>
<dbReference type="Gene3D" id="3.40.50.2000">
    <property type="entry name" value="Glycogen Phosphorylase B"/>
    <property type="match status" value="2"/>
</dbReference>
<dbReference type="InterPro" id="IPR036291">
    <property type="entry name" value="NAD(P)-bd_dom_sf"/>
</dbReference>
<evidence type="ECO:0000256" key="1">
    <source>
        <dbReference type="ARBA" id="ARBA00004141"/>
    </source>
</evidence>
<protein>
    <submittedName>
        <fullName evidence="10">Exopolysaccharide biosynthesis polyprenyl glycosylphosphotransferase</fullName>
    </submittedName>
</protein>
<dbReference type="Pfam" id="PF13692">
    <property type="entry name" value="Glyco_trans_1_4"/>
    <property type="match status" value="1"/>
</dbReference>
<dbReference type="SUPFAM" id="SSF51735">
    <property type="entry name" value="NAD(P)-binding Rossmann-fold domains"/>
    <property type="match status" value="1"/>
</dbReference>
<name>A0A1G6WWX2_9ACTN</name>
<dbReference type="STRING" id="1045774.SAMN05421872_11086"/>
<dbReference type="NCBIfam" id="TIGR03025">
    <property type="entry name" value="EPS_sugtrans"/>
    <property type="match status" value="1"/>
</dbReference>
<gene>
    <name evidence="10" type="ORF">SAMN05421872_11086</name>
</gene>
<proteinExistence type="inferred from homology"/>
<dbReference type="Gene3D" id="3.40.50.720">
    <property type="entry name" value="NAD(P)-binding Rossmann-like Domain"/>
    <property type="match status" value="1"/>
</dbReference>
<feature type="domain" description="Bacterial sugar transferase" evidence="8">
    <location>
        <begin position="269"/>
        <end position="449"/>
    </location>
</feature>
<dbReference type="Proteomes" id="UP000199034">
    <property type="component" value="Unassembled WGS sequence"/>
</dbReference>
<dbReference type="GO" id="GO:0016020">
    <property type="term" value="C:membrane"/>
    <property type="evidence" value="ECO:0007669"/>
    <property type="project" value="UniProtKB-SubCell"/>
</dbReference>
<dbReference type="Pfam" id="PF02397">
    <property type="entry name" value="Bac_transf"/>
    <property type="match status" value="1"/>
</dbReference>
<evidence type="ECO:0000259" key="9">
    <source>
        <dbReference type="Pfam" id="PF13439"/>
    </source>
</evidence>
<dbReference type="SUPFAM" id="SSF53756">
    <property type="entry name" value="UDP-Glycosyltransferase/glycogen phosphorylase"/>
    <property type="match status" value="1"/>
</dbReference>
<keyword evidence="11" id="KW-1185">Reference proteome</keyword>
<evidence type="ECO:0000313" key="11">
    <source>
        <dbReference type="Proteomes" id="UP000199034"/>
    </source>
</evidence>
<evidence type="ECO:0000313" key="10">
    <source>
        <dbReference type="EMBL" id="SDD70351.1"/>
    </source>
</evidence>
<comment type="subcellular location">
    <subcellularLocation>
        <location evidence="1">Membrane</location>
        <topology evidence="1">Multi-pass membrane protein</topology>
    </subcellularLocation>
</comment>
<dbReference type="PANTHER" id="PTHR30576">
    <property type="entry name" value="COLANIC BIOSYNTHESIS UDP-GLUCOSE LIPID CARRIER TRANSFERASE"/>
    <property type="match status" value="1"/>
</dbReference>
<accession>A0A1G6WWX2</accession>
<sequence length="889" mass="97028">MRAGARDALPLRGIRPLLVLVDPLSVLLAVVVLRPGWSATVVAVGTVAAVLAAAGTGLHRSRLVLSVIEDVPKLAFTAAVAATVLLVAAPSRRLDTSTLLELATTAGVTFVAMVVLRTAVYALAHALRRSGRSSHPVIVVGAGTVGVRLTRTFLARPQHGLRPVGIVDSAPQVDPRDLPVPYLGGLDRLESAMVDLGVHDVVFAFPDQPDAETTDVVRRCLERDHQVFVVPRFFEMMGLDHHRRVEVVGDIALMRLRRWGLRPVTLLLKRLLDVTASGVALVLLAPIMLACALAVRVETGPGVIFRQLRVGRHGRPFQLYKFRSLKPASEAESATAWSIDHDDRLGPVGRFLRRTSLDELPQLVNVLRGDMSLVGPRPERPYFVQEFTAQHERYDDRHRVAAGLTGWAQVNDLRGDTPIEARVRFDNHYIENWSLWTDVKILLRTARTLARPAPGGDRPLVLMPASEAEEDARRTPPTRLGDAVPRVLHVAQPTTEGVADVLLGYVRDQVARGWDVTVACPSSGWLAAAARGAGARVLRWEARRSPGPTVPGEVRRLQRIVDRVDPDVVHLHSAKAGLAGRLAVRGRRTTLFQPHAWSFEAVRGPLRWATIRWERHAQRWTTELVCVSRGEQLVGEQQGIRAGATVAFNGVDVERFHPRGDAARQAARRRLGLPDVPTVLCVGRLTAQKGQGDLLDAWPHVRERVPGALLVLVGDGPDRDELQQRADTLDDVRLVGSRNDVEDWLAAADVVAAPSRWEGMAVAPLEAMAAGRSVVATRTTGMEDSVPPQAGVLVDVGNVRQLADSIIARLVDADRAASEGEAGRAHVESHHDVRASAREVARQTLRHFRNGRGEGDVLVALQPLALTGQVSVDRRPAARFAEVRRVRTD</sequence>
<dbReference type="InterPro" id="IPR017475">
    <property type="entry name" value="EPS_sugar_tfrase"/>
</dbReference>
<comment type="similarity">
    <text evidence="2">Belongs to the bacterial sugar transferase family.</text>
</comment>
<dbReference type="GO" id="GO:0016757">
    <property type="term" value="F:glycosyltransferase activity"/>
    <property type="evidence" value="ECO:0007669"/>
    <property type="project" value="UniProtKB-KW"/>
</dbReference>
<evidence type="ECO:0000256" key="7">
    <source>
        <dbReference type="ARBA" id="ARBA00023136"/>
    </source>
</evidence>
<feature type="domain" description="Glycosyltransferase subfamily 4-like N-terminal" evidence="9">
    <location>
        <begin position="497"/>
        <end position="655"/>
    </location>
</feature>
<dbReference type="PANTHER" id="PTHR30576:SF0">
    <property type="entry name" value="UNDECAPRENYL-PHOSPHATE N-ACETYLGALACTOSAMINYL 1-PHOSPHATE TRANSFERASE-RELATED"/>
    <property type="match status" value="1"/>
</dbReference>
<organism evidence="10 11">
    <name type="scientific">Nocardioides lianchengensis</name>
    <dbReference type="NCBI Taxonomy" id="1045774"/>
    <lineage>
        <taxon>Bacteria</taxon>
        <taxon>Bacillati</taxon>
        <taxon>Actinomycetota</taxon>
        <taxon>Actinomycetes</taxon>
        <taxon>Propionibacteriales</taxon>
        <taxon>Nocardioidaceae</taxon>
        <taxon>Nocardioides</taxon>
    </lineage>
</organism>
<evidence type="ECO:0000256" key="4">
    <source>
        <dbReference type="ARBA" id="ARBA00022679"/>
    </source>
</evidence>
<evidence type="ECO:0000259" key="8">
    <source>
        <dbReference type="Pfam" id="PF02397"/>
    </source>
</evidence>
<keyword evidence="3" id="KW-0328">Glycosyltransferase</keyword>
<reference evidence="11" key="1">
    <citation type="submission" date="2016-10" db="EMBL/GenBank/DDBJ databases">
        <authorList>
            <person name="Varghese N."/>
            <person name="Submissions S."/>
        </authorList>
    </citation>
    <scope>NUCLEOTIDE SEQUENCE [LARGE SCALE GENOMIC DNA]</scope>
    <source>
        <strain evidence="11">CGMCC 4.6858</strain>
    </source>
</reference>
<evidence type="ECO:0000256" key="2">
    <source>
        <dbReference type="ARBA" id="ARBA00006464"/>
    </source>
</evidence>
<evidence type="ECO:0000256" key="6">
    <source>
        <dbReference type="ARBA" id="ARBA00022989"/>
    </source>
</evidence>
<dbReference type="AlphaFoldDB" id="A0A1G6WWX2"/>
<dbReference type="InterPro" id="IPR028098">
    <property type="entry name" value="Glyco_trans_4-like_N"/>
</dbReference>
<dbReference type="InterPro" id="IPR003362">
    <property type="entry name" value="Bact_transf"/>
</dbReference>
<keyword evidence="5" id="KW-0812">Transmembrane</keyword>
<dbReference type="GO" id="GO:0016780">
    <property type="term" value="F:phosphotransferase activity, for other substituted phosphate groups"/>
    <property type="evidence" value="ECO:0007669"/>
    <property type="project" value="TreeGrafter"/>
</dbReference>
<evidence type="ECO:0000256" key="5">
    <source>
        <dbReference type="ARBA" id="ARBA00022692"/>
    </source>
</evidence>
<keyword evidence="7" id="KW-0472">Membrane</keyword>
<keyword evidence="4 10" id="KW-0808">Transferase</keyword>
<dbReference type="EMBL" id="FMZM01000010">
    <property type="protein sequence ID" value="SDD70351.1"/>
    <property type="molecule type" value="Genomic_DNA"/>
</dbReference>
<dbReference type="Pfam" id="PF13727">
    <property type="entry name" value="CoA_binding_3"/>
    <property type="match status" value="1"/>
</dbReference>
<keyword evidence="6" id="KW-1133">Transmembrane helix</keyword>
<evidence type="ECO:0000256" key="3">
    <source>
        <dbReference type="ARBA" id="ARBA00022676"/>
    </source>
</evidence>
<dbReference type="RefSeq" id="WP_170867126.1">
    <property type="nucleotide sequence ID" value="NZ_FMZM01000010.1"/>
</dbReference>